<dbReference type="EMBL" id="CP001841">
    <property type="protein sequence ID" value="AEF80778.1"/>
    <property type="molecule type" value="Genomic_DNA"/>
</dbReference>
<gene>
    <name evidence="1" type="ordered locus">TREAZ_1305</name>
</gene>
<accession>F5YG01</accession>
<dbReference type="KEGG" id="taz:TREAZ_1305"/>
<dbReference type="RefSeq" id="WP_015710694.1">
    <property type="nucleotide sequence ID" value="NC_015577.1"/>
</dbReference>
<dbReference type="STRING" id="545695.TREAZ_1305"/>
<keyword evidence="2" id="KW-1185">Reference proteome</keyword>
<dbReference type="InParanoid" id="F5YG01"/>
<sequence length="153" mass="17255">MAPNRNQSPEEFWLEYEKQIGEKVLAFSLGQYVSGWADEDSPFWGLLIATAGGFRFHHFPNENWISAAVRITRGGDGPKEVAMFIPKEKIVSVEIKAEKSFLKRLFFSRPPRLVIHYANDNGEEAVFVAEGDEKVRTIAEKLTALDALQITPS</sequence>
<dbReference type="AlphaFoldDB" id="F5YG01"/>
<dbReference type="eggNOG" id="ENOG5031WF7">
    <property type="taxonomic scope" value="Bacteria"/>
</dbReference>
<name>F5YG01_LEAAZ</name>
<evidence type="ECO:0000313" key="2">
    <source>
        <dbReference type="Proteomes" id="UP000009222"/>
    </source>
</evidence>
<reference evidence="1 2" key="2">
    <citation type="journal article" date="2011" name="ISME J.">
        <title>RNA-seq reveals cooperative metabolic interactions between two termite-gut spirochete species in co-culture.</title>
        <authorList>
            <person name="Rosenthal A.Z."/>
            <person name="Matson E.G."/>
            <person name="Eldar A."/>
            <person name="Leadbetter J.R."/>
        </authorList>
    </citation>
    <scope>NUCLEOTIDE SEQUENCE [LARGE SCALE GENOMIC DNA]</scope>
    <source>
        <strain evidence="2">ATCC BAA-888 / DSM 13862 / ZAS-9</strain>
    </source>
</reference>
<proteinExistence type="predicted"/>
<dbReference type="HOGENOM" id="CLU_1748862_0_0_12"/>
<dbReference type="Proteomes" id="UP000009222">
    <property type="component" value="Chromosome"/>
</dbReference>
<protein>
    <submittedName>
        <fullName evidence="1">Uncharacterized protein</fullName>
    </submittedName>
</protein>
<organism evidence="1 2">
    <name type="scientific">Leadbettera azotonutricia (strain ATCC BAA-888 / DSM 13862 / ZAS-9)</name>
    <name type="common">Treponema azotonutricium</name>
    <dbReference type="NCBI Taxonomy" id="545695"/>
    <lineage>
        <taxon>Bacteria</taxon>
        <taxon>Pseudomonadati</taxon>
        <taxon>Spirochaetota</taxon>
        <taxon>Spirochaetia</taxon>
        <taxon>Spirochaetales</taxon>
        <taxon>Breznakiellaceae</taxon>
        <taxon>Leadbettera</taxon>
    </lineage>
</organism>
<evidence type="ECO:0000313" key="1">
    <source>
        <dbReference type="EMBL" id="AEF80778.1"/>
    </source>
</evidence>
<reference evidence="2" key="1">
    <citation type="submission" date="2009-12" db="EMBL/GenBank/DDBJ databases">
        <title>Complete sequence of Treponema azotonutricium strain ZAS-9.</title>
        <authorList>
            <person name="Tetu S.G."/>
            <person name="Matson E."/>
            <person name="Ren Q."/>
            <person name="Seshadri R."/>
            <person name="Elbourne L."/>
            <person name="Hassan K.A."/>
            <person name="Durkin A."/>
            <person name="Radune D."/>
            <person name="Mohamoud Y."/>
            <person name="Shay R."/>
            <person name="Jin S."/>
            <person name="Zhang X."/>
            <person name="Lucey K."/>
            <person name="Ballor N.R."/>
            <person name="Ottesen E."/>
            <person name="Rosenthal R."/>
            <person name="Allen A."/>
            <person name="Leadbetter J.R."/>
            <person name="Paulsen I.T."/>
        </authorList>
    </citation>
    <scope>NUCLEOTIDE SEQUENCE [LARGE SCALE GENOMIC DNA]</scope>
    <source>
        <strain evidence="2">ATCC BAA-888 / DSM 13862 / ZAS-9</strain>
    </source>
</reference>
<dbReference type="OrthoDB" id="360926at2"/>